<feature type="repeat" description="Filamin" evidence="7">
    <location>
        <begin position="393"/>
        <end position="496"/>
    </location>
</feature>
<dbReference type="Pfam" id="PF00643">
    <property type="entry name" value="zf-B_box"/>
    <property type="match status" value="1"/>
</dbReference>
<evidence type="ECO:0000259" key="9">
    <source>
        <dbReference type="PROSITE" id="PS50089"/>
    </source>
</evidence>
<evidence type="ECO:0000313" key="12">
    <source>
        <dbReference type="Proteomes" id="UP000007879"/>
    </source>
</evidence>
<keyword evidence="12" id="KW-1185">Reference proteome</keyword>
<evidence type="ECO:0000256" key="8">
    <source>
        <dbReference type="PROSITE-ProRule" id="PRU00504"/>
    </source>
</evidence>
<dbReference type="STRING" id="400682.A0A1X7U7P0"/>
<proteinExistence type="inferred from homology"/>
<sequence>MAGNGSVETQLKREVTCLFCQGVLDDPRILECLHIYCKCCIEGMKLKASEPRYKCPQCSETLIIREIEKLPSFTLAKFHTRNLQLLRRTTRIETRCEVCLKEPALYICVDCREGQQFICHSCSLPHYHRPELKDHILDLVTEFPAAVAPESVRNRKSRRSTLVATSLCTLHGLQYTYFCQTCSAGLCNDCVKDDNTHSDHNLIQTGDPVQDAQKMIQIELLDILQVRDLLLSSLKPLEEVRQSIERQEEFIDGEIKSRFVRLKKELDFCEKNLTNQLQSVSQSKRGLLQRQAHQVSQLIEKADRLSKLLSQSADMPDETSLMSLMNLLIEKAKEMKKEFTKVLSDSVGTSPKAKVAIIRRQVSLTPCELPNMALLLHPDDVKSSLREQARIYIKTAQPDNCIAFGPGLCTPHALRLTYFSVQLNDAYNQQVLQPHDLQIKITIEGLEGTYREKPRVIHKNKGKYIVSYCPRVHGKAEIRVSVDENEIRGSPFYVDILAASPLAHDYKTFTSLEQLRSPACVSIDSESGILFVYDKKSGLVTLDSRGMILSVIKCPLGDISGMDVMEATGDVYISSSEHHCIASIGPEGDIIHQTGSKGTEDAHFNTPVGIMATDEEVFVCDSLNHRIQVFDGKLKLIRSLSTDFSKNQKYPHLQLPGQPVAVTRNENGALLVSDVANKCILLFSSGEKFQRSFWQLRRVVSDGVCGLDQVLSRPLGIACDTDGHLYVSDTSNGRIVIFDSQSGDFIVSLGQHEEGEGRLVSPTSLAVDREGHIFICDQSNQRLQVYNDTLVKTLSC</sequence>
<evidence type="ECO:0000313" key="11">
    <source>
        <dbReference type="EnsemblMetazoa" id="Aqu2.1.23795_001"/>
    </source>
</evidence>
<dbReference type="PANTHER" id="PTHR25462:SF296">
    <property type="entry name" value="MEIOTIC P26, ISOFORM F"/>
    <property type="match status" value="1"/>
</dbReference>
<dbReference type="PROSITE" id="PS50119">
    <property type="entry name" value="ZF_BBOX"/>
    <property type="match status" value="1"/>
</dbReference>
<name>A0A1X7U7P0_AMPQE</name>
<feature type="domain" description="B box-type" evidence="10">
    <location>
        <begin position="163"/>
        <end position="205"/>
    </location>
</feature>
<dbReference type="Pfam" id="PF01436">
    <property type="entry name" value="NHL"/>
    <property type="match status" value="2"/>
</dbReference>
<dbReference type="InterPro" id="IPR013783">
    <property type="entry name" value="Ig-like_fold"/>
</dbReference>
<dbReference type="Gene3D" id="2.60.40.10">
    <property type="entry name" value="Immunoglobulins"/>
    <property type="match status" value="1"/>
</dbReference>
<dbReference type="Pfam" id="PF00630">
    <property type="entry name" value="Filamin"/>
    <property type="match status" value="1"/>
</dbReference>
<evidence type="ECO:0000256" key="2">
    <source>
        <dbReference type="ARBA" id="ARBA00022723"/>
    </source>
</evidence>
<dbReference type="Proteomes" id="UP000007879">
    <property type="component" value="Unassembled WGS sequence"/>
</dbReference>
<gene>
    <name evidence="11" type="primary">105313830</name>
</gene>
<evidence type="ECO:0000256" key="7">
    <source>
        <dbReference type="PROSITE-ProRule" id="PRU00087"/>
    </source>
</evidence>
<dbReference type="Gene3D" id="3.30.40.10">
    <property type="entry name" value="Zinc/RING finger domain, C3HC4 (zinc finger)"/>
    <property type="match status" value="1"/>
</dbReference>
<dbReference type="PANTHER" id="PTHR25462">
    <property type="entry name" value="BONUS, ISOFORM C-RELATED"/>
    <property type="match status" value="1"/>
</dbReference>
<dbReference type="InterPro" id="IPR017907">
    <property type="entry name" value="Znf_RING_CS"/>
</dbReference>
<keyword evidence="4 6" id="KW-0863">Zinc-finger</keyword>
<comment type="similarity">
    <text evidence="1">Belongs to the TRIM/RBCC family.</text>
</comment>
<reference evidence="11" key="2">
    <citation type="submission" date="2017-05" db="UniProtKB">
        <authorList>
            <consortium name="EnsemblMetazoa"/>
        </authorList>
    </citation>
    <scope>IDENTIFICATION</scope>
</reference>
<dbReference type="InterPro" id="IPR011042">
    <property type="entry name" value="6-blade_b-propeller_TolB-like"/>
</dbReference>
<dbReference type="InterPro" id="IPR000315">
    <property type="entry name" value="Znf_B-box"/>
</dbReference>
<dbReference type="PROSITE" id="PS50089">
    <property type="entry name" value="ZF_RING_2"/>
    <property type="match status" value="1"/>
</dbReference>
<evidence type="ECO:0000256" key="3">
    <source>
        <dbReference type="ARBA" id="ARBA00022737"/>
    </source>
</evidence>
<dbReference type="EnsemblMetazoa" id="XM_011407567.2">
    <property type="protein sequence ID" value="XP_011405869.1"/>
    <property type="gene ID" value="LOC105313830"/>
</dbReference>
<dbReference type="InParanoid" id="A0A1X7U7P0"/>
<evidence type="ECO:0000256" key="1">
    <source>
        <dbReference type="ARBA" id="ARBA00008518"/>
    </source>
</evidence>
<accession>A0A1X7U7P0</accession>
<dbReference type="PROSITE" id="PS51125">
    <property type="entry name" value="NHL"/>
    <property type="match status" value="3"/>
</dbReference>
<dbReference type="Gene3D" id="2.120.10.30">
    <property type="entry name" value="TolB, C-terminal domain"/>
    <property type="match status" value="2"/>
</dbReference>
<feature type="repeat" description="NHL" evidence="8">
    <location>
        <begin position="748"/>
        <end position="789"/>
    </location>
</feature>
<dbReference type="SUPFAM" id="SSF57850">
    <property type="entry name" value="RING/U-box"/>
    <property type="match status" value="1"/>
</dbReference>
<dbReference type="SUPFAM" id="SSF57845">
    <property type="entry name" value="B-box zinc-binding domain"/>
    <property type="match status" value="1"/>
</dbReference>
<dbReference type="InterPro" id="IPR014756">
    <property type="entry name" value="Ig_E-set"/>
</dbReference>
<dbReference type="SMART" id="SM00184">
    <property type="entry name" value="RING"/>
    <property type="match status" value="1"/>
</dbReference>
<evidence type="ECO:0000256" key="5">
    <source>
        <dbReference type="ARBA" id="ARBA00022833"/>
    </source>
</evidence>
<keyword evidence="2" id="KW-0479">Metal-binding</keyword>
<evidence type="ECO:0008006" key="13">
    <source>
        <dbReference type="Google" id="ProtNLM"/>
    </source>
</evidence>
<feature type="repeat" description="NHL" evidence="8">
    <location>
        <begin position="711"/>
        <end position="741"/>
    </location>
</feature>
<dbReference type="AlphaFoldDB" id="A0A1X7U7P0"/>
<dbReference type="SUPFAM" id="SSF81296">
    <property type="entry name" value="E set domains"/>
    <property type="match status" value="1"/>
</dbReference>
<dbReference type="InterPro" id="IPR013083">
    <property type="entry name" value="Znf_RING/FYVE/PHD"/>
</dbReference>
<dbReference type="SMART" id="SM00336">
    <property type="entry name" value="BBOX"/>
    <property type="match status" value="2"/>
</dbReference>
<dbReference type="CDD" id="cd19757">
    <property type="entry name" value="Bbox1"/>
    <property type="match status" value="1"/>
</dbReference>
<reference evidence="12" key="1">
    <citation type="journal article" date="2010" name="Nature">
        <title>The Amphimedon queenslandica genome and the evolution of animal complexity.</title>
        <authorList>
            <person name="Srivastava M."/>
            <person name="Simakov O."/>
            <person name="Chapman J."/>
            <person name="Fahey B."/>
            <person name="Gauthier M.E."/>
            <person name="Mitros T."/>
            <person name="Richards G.S."/>
            <person name="Conaco C."/>
            <person name="Dacre M."/>
            <person name="Hellsten U."/>
            <person name="Larroux C."/>
            <person name="Putnam N.H."/>
            <person name="Stanke M."/>
            <person name="Adamska M."/>
            <person name="Darling A."/>
            <person name="Degnan S.M."/>
            <person name="Oakley T.H."/>
            <person name="Plachetzki D.C."/>
            <person name="Zhai Y."/>
            <person name="Adamski M."/>
            <person name="Calcino A."/>
            <person name="Cummins S.F."/>
            <person name="Goodstein D.M."/>
            <person name="Harris C."/>
            <person name="Jackson D.J."/>
            <person name="Leys S.P."/>
            <person name="Shu S."/>
            <person name="Woodcroft B.J."/>
            <person name="Vervoort M."/>
            <person name="Kosik K.S."/>
            <person name="Manning G."/>
            <person name="Degnan B.M."/>
            <person name="Rokhsar D.S."/>
        </authorList>
    </citation>
    <scope>NUCLEOTIDE SEQUENCE [LARGE SCALE GENOMIC DNA]</scope>
</reference>
<evidence type="ECO:0000259" key="10">
    <source>
        <dbReference type="PROSITE" id="PS50119"/>
    </source>
</evidence>
<keyword evidence="5" id="KW-0862">Zinc</keyword>
<dbReference type="KEGG" id="aqu:105313830"/>
<evidence type="ECO:0000256" key="6">
    <source>
        <dbReference type="PROSITE-ProRule" id="PRU00024"/>
    </source>
</evidence>
<dbReference type="InterPro" id="IPR047153">
    <property type="entry name" value="TRIM45/56/19-like"/>
</dbReference>
<dbReference type="PROSITE" id="PS50194">
    <property type="entry name" value="FILAMIN_REPEAT"/>
    <property type="match status" value="1"/>
</dbReference>
<dbReference type="OrthoDB" id="6105938at2759"/>
<dbReference type="SUPFAM" id="SSF63829">
    <property type="entry name" value="Calcium-dependent phosphotriesterase"/>
    <property type="match status" value="1"/>
</dbReference>
<dbReference type="InterPro" id="IPR017868">
    <property type="entry name" value="Filamin/ABP280_repeat-like"/>
</dbReference>
<dbReference type="InterPro" id="IPR001841">
    <property type="entry name" value="Znf_RING"/>
</dbReference>
<protein>
    <recommendedName>
        <fullName evidence="13">RING-type domain-containing protein</fullName>
    </recommendedName>
</protein>
<dbReference type="PROSITE" id="PS00518">
    <property type="entry name" value="ZF_RING_1"/>
    <property type="match status" value="1"/>
</dbReference>
<feature type="repeat" description="NHL" evidence="8">
    <location>
        <begin position="591"/>
        <end position="633"/>
    </location>
</feature>
<dbReference type="SMART" id="SM00557">
    <property type="entry name" value="IG_FLMN"/>
    <property type="match status" value="1"/>
</dbReference>
<organism evidence="11">
    <name type="scientific">Amphimedon queenslandica</name>
    <name type="common">Sponge</name>
    <dbReference type="NCBI Taxonomy" id="400682"/>
    <lineage>
        <taxon>Eukaryota</taxon>
        <taxon>Metazoa</taxon>
        <taxon>Porifera</taxon>
        <taxon>Demospongiae</taxon>
        <taxon>Heteroscleromorpha</taxon>
        <taxon>Haplosclerida</taxon>
        <taxon>Niphatidae</taxon>
        <taxon>Amphimedon</taxon>
    </lineage>
</organism>
<dbReference type="EnsemblMetazoa" id="Aqu2.1.23795_001">
    <property type="protein sequence ID" value="Aqu2.1.23795_001"/>
    <property type="gene ID" value="Aqu2.1.23795"/>
</dbReference>
<dbReference type="Gene3D" id="3.30.160.60">
    <property type="entry name" value="Classic Zinc Finger"/>
    <property type="match status" value="1"/>
</dbReference>
<dbReference type="InterPro" id="IPR001298">
    <property type="entry name" value="Filamin/ABP280_rpt"/>
</dbReference>
<feature type="domain" description="RING-type" evidence="9">
    <location>
        <begin position="17"/>
        <end position="59"/>
    </location>
</feature>
<dbReference type="eggNOG" id="KOG2177">
    <property type="taxonomic scope" value="Eukaryota"/>
</dbReference>
<evidence type="ECO:0000256" key="4">
    <source>
        <dbReference type="ARBA" id="ARBA00022771"/>
    </source>
</evidence>
<keyword evidence="3" id="KW-0677">Repeat</keyword>
<dbReference type="GO" id="GO:0008270">
    <property type="term" value="F:zinc ion binding"/>
    <property type="evidence" value="ECO:0007669"/>
    <property type="project" value="UniProtKB-KW"/>
</dbReference>
<dbReference type="CDD" id="cd05819">
    <property type="entry name" value="NHL"/>
    <property type="match status" value="1"/>
</dbReference>
<dbReference type="InterPro" id="IPR001258">
    <property type="entry name" value="NHL_repeat"/>
</dbReference>